<dbReference type="GO" id="GO:0009231">
    <property type="term" value="P:riboflavin biosynthetic process"/>
    <property type="evidence" value="ECO:0007669"/>
    <property type="project" value="InterPro"/>
</dbReference>
<dbReference type="Pfam" id="PF01872">
    <property type="entry name" value="RibD_C"/>
    <property type="match status" value="1"/>
</dbReference>
<dbReference type="Proteomes" id="UP000034563">
    <property type="component" value="Unassembled WGS sequence"/>
</dbReference>
<dbReference type="AlphaFoldDB" id="A0A0G1BR31"/>
<gene>
    <name evidence="2" type="ORF">UV48_C0006G0021</name>
</gene>
<dbReference type="EMBL" id="LCEQ01000006">
    <property type="protein sequence ID" value="KKS75807.1"/>
    <property type="molecule type" value="Genomic_DNA"/>
</dbReference>
<evidence type="ECO:0000313" key="3">
    <source>
        <dbReference type="Proteomes" id="UP000034563"/>
    </source>
</evidence>
<sequence length="173" mass="19541">MKTILYMGISANGYIAKTDGNSEWTSEEDLKGFYEQSKKAGNIIMGKNTYLAALQYGYFPFPDSLNVVVSHKQIENKWGDNVIIMDKPPKEILAMLEQKGFTAAFLAGGGQLNASFVKEGLIDEIYLDIEPLILGQGIKIFADADFEFWMELIDFKKLNINTIQLHYKVIKNQ</sequence>
<dbReference type="InterPro" id="IPR002734">
    <property type="entry name" value="RibDG_C"/>
</dbReference>
<dbReference type="InterPro" id="IPR050765">
    <property type="entry name" value="Riboflavin_Biosynth_HTPR"/>
</dbReference>
<dbReference type="InterPro" id="IPR024072">
    <property type="entry name" value="DHFR-like_dom_sf"/>
</dbReference>
<evidence type="ECO:0000313" key="2">
    <source>
        <dbReference type="EMBL" id="KKS75807.1"/>
    </source>
</evidence>
<feature type="domain" description="Bacterial bifunctional deaminase-reductase C-terminal" evidence="1">
    <location>
        <begin position="4"/>
        <end position="152"/>
    </location>
</feature>
<dbReference type="PANTHER" id="PTHR38011:SF11">
    <property type="entry name" value="2,5-DIAMINO-6-RIBOSYLAMINO-4(3H)-PYRIMIDINONE 5'-PHOSPHATE REDUCTASE"/>
    <property type="match status" value="1"/>
</dbReference>
<dbReference type="SUPFAM" id="SSF53597">
    <property type="entry name" value="Dihydrofolate reductase-like"/>
    <property type="match status" value="1"/>
</dbReference>
<accession>A0A0G1BR31</accession>
<comment type="caution">
    <text evidence="2">The sequence shown here is derived from an EMBL/GenBank/DDBJ whole genome shotgun (WGS) entry which is preliminary data.</text>
</comment>
<dbReference type="GO" id="GO:0008703">
    <property type="term" value="F:5-amino-6-(5-phosphoribosylamino)uracil reductase activity"/>
    <property type="evidence" value="ECO:0007669"/>
    <property type="project" value="InterPro"/>
</dbReference>
<reference evidence="2 3" key="1">
    <citation type="journal article" date="2015" name="Nature">
        <title>rRNA introns, odd ribosomes, and small enigmatic genomes across a large radiation of phyla.</title>
        <authorList>
            <person name="Brown C.T."/>
            <person name="Hug L.A."/>
            <person name="Thomas B.C."/>
            <person name="Sharon I."/>
            <person name="Castelle C.J."/>
            <person name="Singh A."/>
            <person name="Wilkins M.J."/>
            <person name="Williams K.H."/>
            <person name="Banfield J.F."/>
        </authorList>
    </citation>
    <scope>NUCLEOTIDE SEQUENCE [LARGE SCALE GENOMIC DNA]</scope>
</reference>
<dbReference type="Gene3D" id="3.40.430.10">
    <property type="entry name" value="Dihydrofolate Reductase, subunit A"/>
    <property type="match status" value="1"/>
</dbReference>
<organism evidence="2 3">
    <name type="scientific">Candidatus Azambacteria bacterium GW2011_GWA2_42_9</name>
    <dbReference type="NCBI Taxonomy" id="1618613"/>
    <lineage>
        <taxon>Bacteria</taxon>
        <taxon>Candidatus Azamiibacteriota</taxon>
    </lineage>
</organism>
<proteinExistence type="predicted"/>
<evidence type="ECO:0000259" key="1">
    <source>
        <dbReference type="Pfam" id="PF01872"/>
    </source>
</evidence>
<name>A0A0G1BR31_9BACT</name>
<protein>
    <submittedName>
        <fullName evidence="2">Bifunctional deaminase-reductase domain protein</fullName>
    </submittedName>
</protein>
<dbReference type="PANTHER" id="PTHR38011">
    <property type="entry name" value="DIHYDROFOLATE REDUCTASE FAMILY PROTEIN (AFU_ORTHOLOGUE AFUA_8G06820)"/>
    <property type="match status" value="1"/>
</dbReference>